<dbReference type="KEGG" id="crp:CRP_102"/>
<dbReference type="GO" id="GO:0006431">
    <property type="term" value="P:methionyl-tRNA aminoacylation"/>
    <property type="evidence" value="ECO:0007669"/>
    <property type="project" value="TreeGrafter"/>
</dbReference>
<evidence type="ECO:0000256" key="3">
    <source>
        <dbReference type="ARBA" id="ARBA00022840"/>
    </source>
</evidence>
<evidence type="ECO:0000256" key="5">
    <source>
        <dbReference type="ARBA" id="ARBA00023146"/>
    </source>
</evidence>
<dbReference type="GO" id="GO:0004825">
    <property type="term" value="F:methionine-tRNA ligase activity"/>
    <property type="evidence" value="ECO:0007669"/>
    <property type="project" value="InterPro"/>
</dbReference>
<dbReference type="Pfam" id="PF09334">
    <property type="entry name" value="tRNA-synt_1g"/>
    <property type="match status" value="2"/>
</dbReference>
<evidence type="ECO:0000256" key="6">
    <source>
        <dbReference type="RuleBase" id="RU363039"/>
    </source>
</evidence>
<dbReference type="GO" id="GO:0005524">
    <property type="term" value="F:ATP binding"/>
    <property type="evidence" value="ECO:0007669"/>
    <property type="project" value="UniProtKB-KW"/>
</dbReference>
<dbReference type="InterPro" id="IPR001412">
    <property type="entry name" value="aa-tRNA-synth_I_CS"/>
</dbReference>
<dbReference type="InterPro" id="IPR015413">
    <property type="entry name" value="Methionyl/Leucyl_tRNA_Synth"/>
</dbReference>
<dbReference type="InterPro" id="IPR014729">
    <property type="entry name" value="Rossmann-like_a/b/a_fold"/>
</dbReference>
<evidence type="ECO:0000256" key="1">
    <source>
        <dbReference type="ARBA" id="ARBA00022598"/>
    </source>
</evidence>
<dbReference type="Gene3D" id="3.40.50.620">
    <property type="entry name" value="HUPs"/>
    <property type="match status" value="1"/>
</dbReference>
<keyword evidence="4 6" id="KW-0648">Protein biosynthesis</keyword>
<evidence type="ECO:0000256" key="4">
    <source>
        <dbReference type="ARBA" id="ARBA00022917"/>
    </source>
</evidence>
<comment type="similarity">
    <text evidence="6">Belongs to the class-I aminoacyl-tRNA synthetase family.</text>
</comment>
<keyword evidence="5 6" id="KW-0030">Aminoacyl-tRNA synthetase</keyword>
<evidence type="ECO:0000313" key="9">
    <source>
        <dbReference type="Proteomes" id="UP000000777"/>
    </source>
</evidence>
<dbReference type="Proteomes" id="UP000000777">
    <property type="component" value="Chromosome"/>
</dbReference>
<keyword evidence="1 6" id="KW-0436">Ligase</keyword>
<dbReference type="RefSeq" id="WP_011672325.1">
    <property type="nucleotide sequence ID" value="NC_008512.1"/>
</dbReference>
<dbReference type="AlphaFoldDB" id="Q05FN8"/>
<keyword evidence="2 6" id="KW-0547">Nucleotide-binding</keyword>
<feature type="domain" description="Methionyl/Leucyl tRNA synthetase" evidence="7">
    <location>
        <begin position="1"/>
        <end position="167"/>
    </location>
</feature>
<dbReference type="EMBL" id="AP009180">
    <property type="protein sequence ID" value="BAF35133.1"/>
    <property type="molecule type" value="Genomic_DNA"/>
</dbReference>
<dbReference type="InterPro" id="IPR023457">
    <property type="entry name" value="Met-tRNA_synth_2"/>
</dbReference>
<evidence type="ECO:0000256" key="2">
    <source>
        <dbReference type="ARBA" id="ARBA00022741"/>
    </source>
</evidence>
<gene>
    <name evidence="8" type="ordered locus">CRP_102</name>
</gene>
<feature type="domain" description="Methionyl/Leucyl tRNA synthetase" evidence="7">
    <location>
        <begin position="172"/>
        <end position="308"/>
    </location>
</feature>
<keyword evidence="3 6" id="KW-0067">ATP-binding</keyword>
<dbReference type="OrthoDB" id="9810191at2"/>
<dbReference type="SUPFAM" id="SSF52374">
    <property type="entry name" value="Nucleotidylyl transferase"/>
    <property type="match status" value="1"/>
</dbReference>
<organism evidence="8 9">
    <name type="scientific">Carsonella ruddii (strain PV)</name>
    <dbReference type="NCBI Taxonomy" id="387662"/>
    <lineage>
        <taxon>Bacteria</taxon>
        <taxon>Pseudomonadati</taxon>
        <taxon>Pseudomonadota</taxon>
        <taxon>Gammaproteobacteria</taxon>
        <taxon>Oceanospirillales</taxon>
        <taxon>Halomonadaceae</taxon>
        <taxon>Zymobacter group</taxon>
        <taxon>Candidatus Carsonella</taxon>
    </lineage>
</organism>
<proteinExistence type="inferred from homology"/>
<dbReference type="STRING" id="387662.CRP_102"/>
<reference evidence="8 9" key="1">
    <citation type="journal article" date="2006" name="Science">
        <title>The 160-kilobase genome of the bacterial endosymbiont Carsonella.</title>
        <authorList>
            <person name="Nakabachi A."/>
            <person name="Yamashita A."/>
            <person name="Toh H."/>
            <person name="Ishikawa H."/>
            <person name="Dunbar H."/>
            <person name="Moran N."/>
            <person name="Hattori M."/>
        </authorList>
    </citation>
    <scope>NUCLEOTIDE SEQUENCE [LARGE SCALE GENOMIC DNA]</scope>
    <source>
        <strain evidence="8 9">PV</strain>
    </source>
</reference>
<dbReference type="PANTHER" id="PTHR43326">
    <property type="entry name" value="METHIONYL-TRNA SYNTHETASE"/>
    <property type="match status" value="1"/>
</dbReference>
<evidence type="ECO:0000259" key="7">
    <source>
        <dbReference type="Pfam" id="PF09334"/>
    </source>
</evidence>
<protein>
    <submittedName>
        <fullName evidence="8">Methionyl-tRNA synthetase</fullName>
    </submittedName>
</protein>
<dbReference type="HOGENOM" id="CLU_632647_0_0_6"/>
<dbReference type="PROSITE" id="PS00178">
    <property type="entry name" value="AA_TRNA_LIGASE_I"/>
    <property type="match status" value="1"/>
</dbReference>
<sequence>MYITSALPYINNILHIGHIFEMFYAEYNSLIYNKLNNFKVFSGLDCHGLIKKSNFKKIFKLNIIKINYFNLNIDFNKTITLINKRICNWIYLFLNDNNYLFGNINKQLFNKEKRFFIPDKYINYICFYCKSKINDFCFKCKNQKFLLKIKILKKNIIYRKTFNIYFKNYKFLNWNISRSKNYVGFLILSKINIYFYVWFDALISYISNNLKFIKKKFLNKKLIQIIGKDILYFHKLFRVILKIIKFKNNKIIIHGFILILNNKISKSKKNNLEKKINVFYFKLYILLKIKNKINDINLNIKDIIFCKNFFFKKIINLYFRIRTILNKFDNKTSEYFFVKKHHIELYSFYKLNILNKIPKKKVQECINLNKILEKNIFWNNKNLYLTQIKCTFYMKKLISIINFFYFIINKNKIKKKILINSNLFNIIKFYEN</sequence>
<accession>Q05FN8</accession>
<evidence type="ECO:0000313" key="8">
    <source>
        <dbReference type="EMBL" id="BAF35133.1"/>
    </source>
</evidence>
<name>Q05FN8_CARRP</name>
<dbReference type="PANTHER" id="PTHR43326:SF1">
    <property type="entry name" value="METHIONINE--TRNA LIGASE, MITOCHONDRIAL"/>
    <property type="match status" value="1"/>
</dbReference>